<dbReference type="EMBL" id="CANHGI010000005">
    <property type="protein sequence ID" value="CAI5451583.1"/>
    <property type="molecule type" value="Genomic_DNA"/>
</dbReference>
<organism evidence="2 3">
    <name type="scientific">Caenorhabditis angaria</name>
    <dbReference type="NCBI Taxonomy" id="860376"/>
    <lineage>
        <taxon>Eukaryota</taxon>
        <taxon>Metazoa</taxon>
        <taxon>Ecdysozoa</taxon>
        <taxon>Nematoda</taxon>
        <taxon>Chromadorea</taxon>
        <taxon>Rhabditida</taxon>
        <taxon>Rhabditina</taxon>
        <taxon>Rhabditomorpha</taxon>
        <taxon>Rhabditoidea</taxon>
        <taxon>Rhabditidae</taxon>
        <taxon>Peloderinae</taxon>
        <taxon>Caenorhabditis</taxon>
    </lineage>
</organism>
<comment type="caution">
    <text evidence="2">The sequence shown here is derived from an EMBL/GenBank/DDBJ whole genome shotgun (WGS) entry which is preliminary data.</text>
</comment>
<dbReference type="Proteomes" id="UP001152747">
    <property type="component" value="Unassembled WGS sequence"/>
</dbReference>
<keyword evidence="3" id="KW-1185">Reference proteome</keyword>
<name>A0A9P1N585_9PELO</name>
<dbReference type="AlphaFoldDB" id="A0A9P1N585"/>
<sequence length="129" mass="14580">MKLILILLASIYTASCEFDMNKLTATNVWNNVLAKIVEENSDVDEVFVSNFNYTICNGKTFDRSYFVKKAKDEYTDLKVDIAHELDCATIRCDGDTDILQFVVTGAKGTLTVRANKFGHKLRTIECKKP</sequence>
<evidence type="ECO:0008006" key="4">
    <source>
        <dbReference type="Google" id="ProtNLM"/>
    </source>
</evidence>
<protein>
    <recommendedName>
        <fullName evidence="4">DUF281 domain-containing protein</fullName>
    </recommendedName>
</protein>
<gene>
    <name evidence="2" type="ORF">CAMP_LOCUS14220</name>
</gene>
<proteinExistence type="predicted"/>
<evidence type="ECO:0000313" key="3">
    <source>
        <dbReference type="Proteomes" id="UP001152747"/>
    </source>
</evidence>
<evidence type="ECO:0000256" key="1">
    <source>
        <dbReference type="SAM" id="SignalP"/>
    </source>
</evidence>
<feature type="signal peptide" evidence="1">
    <location>
        <begin position="1"/>
        <end position="16"/>
    </location>
</feature>
<accession>A0A9P1N585</accession>
<feature type="chain" id="PRO_5040400684" description="DUF281 domain-containing protein" evidence="1">
    <location>
        <begin position="17"/>
        <end position="129"/>
    </location>
</feature>
<keyword evidence="1" id="KW-0732">Signal</keyword>
<evidence type="ECO:0000313" key="2">
    <source>
        <dbReference type="EMBL" id="CAI5451583.1"/>
    </source>
</evidence>
<reference evidence="2" key="1">
    <citation type="submission" date="2022-11" db="EMBL/GenBank/DDBJ databases">
        <authorList>
            <person name="Kikuchi T."/>
        </authorList>
    </citation>
    <scope>NUCLEOTIDE SEQUENCE</scope>
    <source>
        <strain evidence="2">PS1010</strain>
    </source>
</reference>